<dbReference type="Pfam" id="PF04997">
    <property type="entry name" value="RNA_pol_Rpb1_1"/>
    <property type="match status" value="1"/>
</dbReference>
<dbReference type="NCBIfam" id="TIGR02386">
    <property type="entry name" value="rpoC_TIGR"/>
    <property type="match status" value="1"/>
</dbReference>
<proteinExistence type="inferred from homology"/>
<dbReference type="InterPro" id="IPR007066">
    <property type="entry name" value="RNA_pol_Rpb1_3"/>
</dbReference>
<dbReference type="Gene3D" id="1.10.150.390">
    <property type="match status" value="1"/>
</dbReference>
<gene>
    <name evidence="10" type="primary">rpoC</name>
    <name evidence="14" type="ORF">EV664_103207</name>
</gene>
<dbReference type="HAMAP" id="MF_01322">
    <property type="entry name" value="RNApol_bact_RpoC"/>
    <property type="match status" value="1"/>
</dbReference>
<feature type="binding site" evidence="10">
    <location>
        <position position="887"/>
    </location>
    <ligand>
        <name>Zn(2+)</name>
        <dbReference type="ChEBI" id="CHEBI:29105"/>
        <label>2</label>
    </ligand>
</feature>
<keyword evidence="6 10" id="KW-0862">Zinc</keyword>
<evidence type="ECO:0000256" key="1">
    <source>
        <dbReference type="ARBA" id="ARBA00006460"/>
    </source>
</evidence>
<evidence type="ECO:0000313" key="15">
    <source>
        <dbReference type="Proteomes" id="UP000295493"/>
    </source>
</evidence>
<feature type="binding site" evidence="10">
    <location>
        <position position="70"/>
    </location>
    <ligand>
        <name>Zn(2+)</name>
        <dbReference type="ChEBI" id="CHEBI:29105"/>
        <label>1</label>
    </ligand>
</feature>
<dbReference type="InterPro" id="IPR038120">
    <property type="entry name" value="Rpb1_funnel_sf"/>
</dbReference>
<feature type="binding site" evidence="10">
    <location>
        <position position="85"/>
    </location>
    <ligand>
        <name>Zn(2+)</name>
        <dbReference type="ChEBI" id="CHEBI:29105"/>
        <label>1</label>
    </ligand>
</feature>
<dbReference type="OrthoDB" id="9815296at2"/>
<dbReference type="InterPro" id="IPR007080">
    <property type="entry name" value="RNA_pol_Rpb1_1"/>
</dbReference>
<evidence type="ECO:0000313" key="14">
    <source>
        <dbReference type="EMBL" id="TDN84562.1"/>
    </source>
</evidence>
<evidence type="ECO:0000256" key="11">
    <source>
        <dbReference type="RuleBase" id="RU004279"/>
    </source>
</evidence>
<feature type="binding site" evidence="10">
    <location>
        <position position="72"/>
    </location>
    <ligand>
        <name>Zn(2+)</name>
        <dbReference type="ChEBI" id="CHEBI:29105"/>
        <label>1</label>
    </ligand>
</feature>
<dbReference type="CDD" id="cd01609">
    <property type="entry name" value="RNAP_beta'_N"/>
    <property type="match status" value="1"/>
</dbReference>
<dbReference type="InterPro" id="IPR044893">
    <property type="entry name" value="RNA_pol_Rpb1_clamp_domain"/>
</dbReference>
<dbReference type="InterPro" id="IPR000722">
    <property type="entry name" value="RNA_pol_asu"/>
</dbReference>
<dbReference type="InterPro" id="IPR045867">
    <property type="entry name" value="DNA-dir_RpoC_beta_prime"/>
</dbReference>
<organism evidence="14 15">
    <name type="scientific">Stakelama pacifica</name>
    <dbReference type="NCBI Taxonomy" id="517720"/>
    <lineage>
        <taxon>Bacteria</taxon>
        <taxon>Pseudomonadati</taxon>
        <taxon>Pseudomonadota</taxon>
        <taxon>Alphaproteobacteria</taxon>
        <taxon>Sphingomonadales</taxon>
        <taxon>Sphingomonadaceae</taxon>
        <taxon>Stakelama</taxon>
    </lineage>
</organism>
<feature type="binding site" evidence="10">
    <location>
        <position position="88"/>
    </location>
    <ligand>
        <name>Zn(2+)</name>
        <dbReference type="ChEBI" id="CHEBI:29105"/>
        <label>1</label>
    </ligand>
</feature>
<dbReference type="InterPro" id="IPR006592">
    <property type="entry name" value="RNA_pol_N"/>
</dbReference>
<dbReference type="InterPro" id="IPR007081">
    <property type="entry name" value="RNA_pol_Rpb1_5"/>
</dbReference>
<dbReference type="Gene3D" id="2.40.50.100">
    <property type="match status" value="3"/>
</dbReference>
<dbReference type="FunFam" id="4.10.860.120:FF:000001">
    <property type="entry name" value="DNA-directed RNA polymerase subunit beta"/>
    <property type="match status" value="1"/>
</dbReference>
<feature type="domain" description="RNA polymerase N-terminal" evidence="13">
    <location>
        <begin position="236"/>
        <end position="515"/>
    </location>
</feature>
<dbReference type="Pfam" id="PF00623">
    <property type="entry name" value="RNA_pol_Rpb1_2"/>
    <property type="match status" value="1"/>
</dbReference>
<dbReference type="Pfam" id="PF05000">
    <property type="entry name" value="RNA_pol_Rpb1_4"/>
    <property type="match status" value="1"/>
</dbReference>
<dbReference type="InterPro" id="IPR012754">
    <property type="entry name" value="DNA-dir_RpoC_beta_prime_bact"/>
</dbReference>
<feature type="binding site" evidence="10">
    <location>
        <position position="461"/>
    </location>
    <ligand>
        <name>Mg(2+)</name>
        <dbReference type="ChEBI" id="CHEBI:18420"/>
    </ligand>
</feature>
<dbReference type="GO" id="GO:0000287">
    <property type="term" value="F:magnesium ion binding"/>
    <property type="evidence" value="ECO:0007669"/>
    <property type="project" value="UniProtKB-UniRule"/>
</dbReference>
<dbReference type="Gene3D" id="1.10.1790.20">
    <property type="match status" value="1"/>
</dbReference>
<feature type="binding site" evidence="10">
    <location>
        <position position="813"/>
    </location>
    <ligand>
        <name>Zn(2+)</name>
        <dbReference type="ChEBI" id="CHEBI:29105"/>
        <label>2</label>
    </ligand>
</feature>
<dbReference type="Gene3D" id="1.10.274.100">
    <property type="entry name" value="RNA polymerase Rpb1, domain 3"/>
    <property type="match status" value="2"/>
</dbReference>
<comment type="cofactor">
    <cofactor evidence="10">
        <name>Zn(2+)</name>
        <dbReference type="ChEBI" id="CHEBI:29105"/>
    </cofactor>
    <text evidence="10">Binds 2 Zn(2+) ions per subunit.</text>
</comment>
<comment type="caution">
    <text evidence="14">The sequence shown here is derived from an EMBL/GenBank/DDBJ whole genome shotgun (WGS) entry which is preliminary data.</text>
</comment>
<dbReference type="CDD" id="cd02655">
    <property type="entry name" value="RNAP_beta'_C"/>
    <property type="match status" value="1"/>
</dbReference>
<evidence type="ECO:0000256" key="8">
    <source>
        <dbReference type="ARBA" id="ARBA00023163"/>
    </source>
</evidence>
<dbReference type="EC" id="2.7.7.6" evidence="10"/>
<dbReference type="GO" id="GO:0006351">
    <property type="term" value="P:DNA-templated transcription"/>
    <property type="evidence" value="ECO:0007669"/>
    <property type="project" value="UniProtKB-UniRule"/>
</dbReference>
<dbReference type="PANTHER" id="PTHR19376:SF54">
    <property type="entry name" value="DNA-DIRECTED RNA POLYMERASE SUBUNIT BETA"/>
    <property type="match status" value="1"/>
</dbReference>
<evidence type="ECO:0000256" key="6">
    <source>
        <dbReference type="ARBA" id="ARBA00022833"/>
    </source>
</evidence>
<keyword evidence="7 10" id="KW-0460">Magnesium</keyword>
<feature type="binding site" evidence="10">
    <location>
        <position position="463"/>
    </location>
    <ligand>
        <name>Mg(2+)</name>
        <dbReference type="ChEBI" id="CHEBI:18420"/>
    </ligand>
</feature>
<comment type="catalytic activity">
    <reaction evidence="9 10 11">
        <text>RNA(n) + a ribonucleoside 5'-triphosphate = RNA(n+1) + diphosphate</text>
        <dbReference type="Rhea" id="RHEA:21248"/>
        <dbReference type="Rhea" id="RHEA-COMP:14527"/>
        <dbReference type="Rhea" id="RHEA-COMP:17342"/>
        <dbReference type="ChEBI" id="CHEBI:33019"/>
        <dbReference type="ChEBI" id="CHEBI:61557"/>
        <dbReference type="ChEBI" id="CHEBI:140395"/>
        <dbReference type="EC" id="2.7.7.6"/>
    </reaction>
</comment>
<accession>A0A4R6FSB1</accession>
<comment type="cofactor">
    <cofactor evidence="10">
        <name>Mg(2+)</name>
        <dbReference type="ChEBI" id="CHEBI:18420"/>
    </cofactor>
    <text evidence="10">Binds 1 Mg(2+) ion per subunit.</text>
</comment>
<evidence type="ECO:0000256" key="12">
    <source>
        <dbReference type="SAM" id="MobiDB-lite"/>
    </source>
</evidence>
<feature type="binding site" evidence="10">
    <location>
        <position position="465"/>
    </location>
    <ligand>
        <name>Mg(2+)</name>
        <dbReference type="ChEBI" id="CHEBI:18420"/>
    </ligand>
</feature>
<dbReference type="GO" id="GO:0000428">
    <property type="term" value="C:DNA-directed RNA polymerase complex"/>
    <property type="evidence" value="ECO:0007669"/>
    <property type="project" value="UniProtKB-KW"/>
</dbReference>
<dbReference type="GO" id="GO:0003677">
    <property type="term" value="F:DNA binding"/>
    <property type="evidence" value="ECO:0007669"/>
    <property type="project" value="UniProtKB-UniRule"/>
</dbReference>
<dbReference type="Proteomes" id="UP000295493">
    <property type="component" value="Unassembled WGS sequence"/>
</dbReference>
<protein>
    <recommendedName>
        <fullName evidence="10">DNA-directed RNA polymerase subunit beta'</fullName>
        <shortName evidence="10">RNAP subunit beta'</shortName>
        <ecNumber evidence="10">2.7.7.6</ecNumber>
    </recommendedName>
    <alternativeName>
        <fullName evidence="10">RNA polymerase subunit beta'</fullName>
    </alternativeName>
    <alternativeName>
        <fullName evidence="10">Transcriptase subunit beta'</fullName>
    </alternativeName>
</protein>
<evidence type="ECO:0000256" key="3">
    <source>
        <dbReference type="ARBA" id="ARBA00022679"/>
    </source>
</evidence>
<evidence type="ECO:0000256" key="5">
    <source>
        <dbReference type="ARBA" id="ARBA00022723"/>
    </source>
</evidence>
<comment type="subunit">
    <text evidence="10">The RNAP catalytic core consists of 2 alpha, 1 beta, 1 beta' and 1 omega subunit. When a sigma factor is associated with the core the holoenzyme is formed, which can initiate transcription.</text>
</comment>
<evidence type="ECO:0000256" key="2">
    <source>
        <dbReference type="ARBA" id="ARBA00022478"/>
    </source>
</evidence>
<evidence type="ECO:0000259" key="13">
    <source>
        <dbReference type="SMART" id="SM00663"/>
    </source>
</evidence>
<dbReference type="InterPro" id="IPR007083">
    <property type="entry name" value="RNA_pol_Rpb1_4"/>
</dbReference>
<dbReference type="Pfam" id="PF04983">
    <property type="entry name" value="RNA_pol_Rpb1_3"/>
    <property type="match status" value="1"/>
</dbReference>
<keyword evidence="3 10" id="KW-0808">Transferase</keyword>
<keyword evidence="4 10" id="KW-0548">Nucleotidyltransferase</keyword>
<dbReference type="Gene3D" id="1.10.132.30">
    <property type="match status" value="1"/>
</dbReference>
<keyword evidence="15" id="KW-1185">Reference proteome</keyword>
<dbReference type="GO" id="GO:0003899">
    <property type="term" value="F:DNA-directed RNA polymerase activity"/>
    <property type="evidence" value="ECO:0007669"/>
    <property type="project" value="UniProtKB-UniRule"/>
</dbReference>
<dbReference type="Gene3D" id="2.40.40.20">
    <property type="match status" value="1"/>
</dbReference>
<feature type="binding site" evidence="10">
    <location>
        <position position="894"/>
    </location>
    <ligand>
        <name>Zn(2+)</name>
        <dbReference type="ChEBI" id="CHEBI:29105"/>
        <label>2</label>
    </ligand>
</feature>
<comment type="function">
    <text evidence="10 11">DNA-dependent RNA polymerase catalyzes the transcription of DNA into RNA using the four ribonucleoside triphosphates as substrates.</text>
</comment>
<evidence type="ECO:0000256" key="7">
    <source>
        <dbReference type="ARBA" id="ARBA00022842"/>
    </source>
</evidence>
<dbReference type="PANTHER" id="PTHR19376">
    <property type="entry name" value="DNA-DIRECTED RNA POLYMERASE"/>
    <property type="match status" value="1"/>
</dbReference>
<keyword evidence="8 10" id="KW-0804">Transcription</keyword>
<evidence type="ECO:0000256" key="10">
    <source>
        <dbReference type="HAMAP-Rule" id="MF_01322"/>
    </source>
</evidence>
<evidence type="ECO:0000256" key="4">
    <source>
        <dbReference type="ARBA" id="ARBA00022695"/>
    </source>
</evidence>
<dbReference type="InterPro" id="IPR042102">
    <property type="entry name" value="RNA_pol_Rpb1_3_sf"/>
</dbReference>
<dbReference type="GO" id="GO:0008270">
    <property type="term" value="F:zinc ion binding"/>
    <property type="evidence" value="ECO:0007669"/>
    <property type="project" value="UniProtKB-UniRule"/>
</dbReference>
<dbReference type="RefSeq" id="WP_133494948.1">
    <property type="nucleotide sequence ID" value="NZ_BMLU01000003.1"/>
</dbReference>
<feature type="binding site" evidence="10">
    <location>
        <position position="897"/>
    </location>
    <ligand>
        <name>Zn(2+)</name>
        <dbReference type="ChEBI" id="CHEBI:29105"/>
        <label>2</label>
    </ligand>
</feature>
<dbReference type="SUPFAM" id="SSF64484">
    <property type="entry name" value="beta and beta-prime subunits of DNA dependent RNA-polymerase"/>
    <property type="match status" value="1"/>
</dbReference>
<keyword evidence="5 10" id="KW-0479">Metal-binding</keyword>
<dbReference type="Gene3D" id="1.10.40.90">
    <property type="match status" value="1"/>
</dbReference>
<sequence>MNELTNFANPLAKPETFDQIQIGIASPDRIRSWSFGEIKKPETINYRTFKPERDGLFCARIFGPIKDYECLCGKYKRMKYKGIVCEKCGVEVTVSKVRRERMGHIELAAPVAHIWFLKSLPSRIGLLLDMQLKQLERVLYFEAYIVTEPGLTPLEKYQLMTEDELLDAQDEYGEDAFSAGIGAEAVKAMLMDLDLETEREDLLKELAETKSELKPKKIIKRLKVVESFIDSGNRPEWMILDVVPVIPPELRPLVPLDGGRFATSDLNDLYRRVINRNNRLKRLMELRAPDIIVRNEKRMLQESVDALFDNGRRGRTITGANKRPLKSLSDMLKGKQGRFRQNLLGKRVDYSGRSVIVTGPELKLHQCGLPKKMALELFKPFIYARLDAKGLSMTLKQAKKWVEKERKEVWDILDEVIREHPVMLNRAPTLHRLGIQAFEPVLIEGKAIQLHPLVCSAFNADFDGDQMAVHVPLSLEAQLEARVLMMSTNNILSPANGKPIIVPSQDMVLGLYYLSMMKEKEPGEGMIIGDMAEVHQALDSGAVTLHTKITTRVPQTNDKGEVYLKRVETTPGRLLIGEKLPQSHKVPFETINRLLTKKDVGDVIDEVYRHTGQKETVLFADGIMTLGFRHAFKAGISFGKDDMVIPDSKDGLVEETRSLVADYEQQYQDGLITQQEKYNKVIDAWSRCGDQVANAMMDEIRAVRHYEDGPNKGREKPINSIYMMSHSGARGSPAQMKQLAGMRGLMAKPSGEIIETPIISNFKEGLTVLEYFNSTHGARKGLADTALKTANSGYLTRRLVDVSQDCVIIEEDCGTERALEMKAIVQGGSTIASLGERILGRTTAEDVVDSKTGKVVIPTGTLLDEAMVAQIEEIGVQGMKIRSPLVCESKIGVCGKCYGRDLARGTPVNIGEAVGVIAAQSIGEPGTQLTMRTFHIGGAAQLNEQSNLEAPADGTVEFRDLRMIVDQRGRRVVLSRSAELAILDEEGRERAVHRIPYGAYVMFDDGHIVSKGDRMAEWDPYTMPVITDHPGTVKYQDLIDGKTLTEQVDEATGIAQRVVTEYRGKSKEDLRPRLTLTGEDASEAGRYMLQPGAVISVEDGAQVKAGDVLARVARESAKTRDITGGLPRVAELFEARKPKENAIIAKVSGRVVFGKDYKAKRKIGIQPEDGDVVEYLVPKSKVIDVQEGDYVKRGENLIGGSPDPHDILEVLGIEPLAEYLVSEIQEVYRLQGVKINDKHIEVIVRQMLQKVEITEAGDTTLLPGEQVDREEMDAINEKLGKNQAPAQGKPILLGITKASLQTRSFISAASFQETTRVLTEASVQGKQDTLIGLKENVIVGRLIPAGTGAGMNRMRIAATSRDAALRAQQRKLQETLIAANSAKEEHEAELAQDPVDAMVTSDALERVETSGDGSDEAAGDYLNKD</sequence>
<dbReference type="SMART" id="SM00663">
    <property type="entry name" value="RPOLA_N"/>
    <property type="match status" value="1"/>
</dbReference>
<dbReference type="Gene3D" id="4.10.860.120">
    <property type="entry name" value="RNA polymerase II, clamp domain"/>
    <property type="match status" value="1"/>
</dbReference>
<dbReference type="Pfam" id="PF04998">
    <property type="entry name" value="RNA_pol_Rpb1_5"/>
    <property type="match status" value="1"/>
</dbReference>
<name>A0A4R6FSB1_9SPHN</name>
<reference evidence="14 15" key="1">
    <citation type="submission" date="2019-03" db="EMBL/GenBank/DDBJ databases">
        <title>Genomic Encyclopedia of Type Strains, Phase IV (KMG-IV): sequencing the most valuable type-strain genomes for metagenomic binning, comparative biology and taxonomic classification.</title>
        <authorList>
            <person name="Goeker M."/>
        </authorList>
    </citation>
    <scope>NUCLEOTIDE SEQUENCE [LARGE SCALE GENOMIC DNA]</scope>
    <source>
        <strain evidence="14 15">DSM 25059</strain>
    </source>
</reference>
<comment type="similarity">
    <text evidence="1 10 11">Belongs to the RNA polymerase beta' chain family.</text>
</comment>
<dbReference type="EMBL" id="SNWD01000003">
    <property type="protein sequence ID" value="TDN84562.1"/>
    <property type="molecule type" value="Genomic_DNA"/>
</dbReference>
<keyword evidence="2 10" id="KW-0240">DNA-directed RNA polymerase</keyword>
<feature type="region of interest" description="Disordered" evidence="12">
    <location>
        <begin position="1383"/>
        <end position="1425"/>
    </location>
</feature>
<evidence type="ECO:0000256" key="9">
    <source>
        <dbReference type="ARBA" id="ARBA00048552"/>
    </source>
</evidence>